<organism evidence="3 4">
    <name type="scientific">Tindallia californiensis</name>
    <dbReference type="NCBI Taxonomy" id="159292"/>
    <lineage>
        <taxon>Bacteria</taxon>
        <taxon>Bacillati</taxon>
        <taxon>Bacillota</taxon>
        <taxon>Clostridia</taxon>
        <taxon>Peptostreptococcales</taxon>
        <taxon>Tindalliaceae</taxon>
        <taxon>Tindallia</taxon>
    </lineage>
</organism>
<evidence type="ECO:0000256" key="1">
    <source>
        <dbReference type="HAMAP-Rule" id="MF_00707"/>
    </source>
</evidence>
<name>A0A1H3MSV4_9FIRM</name>
<dbReference type="EMBL" id="FNPV01000004">
    <property type="protein sequence ID" value="SDY79782.1"/>
    <property type="molecule type" value="Genomic_DNA"/>
</dbReference>
<accession>A0A1H3MSV4</accession>
<comment type="similarity">
    <text evidence="1">Belongs to the UPF0735 family.</text>
</comment>
<dbReference type="PIRSF" id="PIRSF025624">
    <property type="entry name" value="ACT_PheB"/>
    <property type="match status" value="1"/>
</dbReference>
<evidence type="ECO:0000313" key="3">
    <source>
        <dbReference type="EMBL" id="SDY79782.1"/>
    </source>
</evidence>
<dbReference type="AlphaFoldDB" id="A0A1H3MSV4"/>
<proteinExistence type="inferred from homology"/>
<dbReference type="NCBIfam" id="NF003361">
    <property type="entry name" value="PRK04435.1"/>
    <property type="match status" value="1"/>
</dbReference>
<dbReference type="SUPFAM" id="SSF55021">
    <property type="entry name" value="ACT-like"/>
    <property type="match status" value="1"/>
</dbReference>
<dbReference type="InterPro" id="IPR002912">
    <property type="entry name" value="ACT_dom"/>
</dbReference>
<gene>
    <name evidence="3" type="ORF">SAMN05192546_104267</name>
</gene>
<feature type="domain" description="ACT" evidence="2">
    <location>
        <begin position="72"/>
        <end position="147"/>
    </location>
</feature>
<dbReference type="STRING" id="159292.SAMN05192546_104267"/>
<evidence type="ECO:0000313" key="4">
    <source>
        <dbReference type="Proteomes" id="UP000199230"/>
    </source>
</evidence>
<dbReference type="InterPro" id="IPR045865">
    <property type="entry name" value="ACT-like_dom_sf"/>
</dbReference>
<dbReference type="InterPro" id="IPR008310">
    <property type="entry name" value="UPF0735_ACT_dom-cont"/>
</dbReference>
<dbReference type="RefSeq" id="WP_093312845.1">
    <property type="nucleotide sequence ID" value="NZ_FNPV01000004.1"/>
</dbReference>
<evidence type="ECO:0000259" key="2">
    <source>
        <dbReference type="PROSITE" id="PS51671"/>
    </source>
</evidence>
<dbReference type="Proteomes" id="UP000199230">
    <property type="component" value="Unassembled WGS sequence"/>
</dbReference>
<reference evidence="3 4" key="1">
    <citation type="submission" date="2016-10" db="EMBL/GenBank/DDBJ databases">
        <authorList>
            <person name="de Groot N.N."/>
        </authorList>
    </citation>
    <scope>NUCLEOTIDE SEQUENCE [LARGE SCALE GENOMIC DNA]</scope>
    <source>
        <strain evidence="3 4">APO</strain>
    </source>
</reference>
<dbReference type="PROSITE" id="PS51671">
    <property type="entry name" value="ACT"/>
    <property type="match status" value="1"/>
</dbReference>
<sequence>METKKNTYYLVHTSAMPEVLEKTVQVNEMLGRGEVKTIYEAVDKVGISRSAYYKYRNYVFPFYEMGKGRIITIALTMDHIAGCLMAVLKEIARVQGSIVTINQNIPYLQIANATISLETKDLTVNVEELISYLRSIEGVREVKIMGNE</sequence>
<dbReference type="OrthoDB" id="9788773at2"/>
<protein>
    <recommendedName>
        <fullName evidence="1">UPF0735 ACT domain-containing protein SAMN05192546_104267</fullName>
    </recommendedName>
</protein>
<keyword evidence="4" id="KW-1185">Reference proteome</keyword>
<dbReference type="HAMAP" id="MF_00707">
    <property type="entry name" value="UPF0735"/>
    <property type="match status" value="1"/>
</dbReference>